<dbReference type="Gene3D" id="3.40.109.10">
    <property type="entry name" value="NADH Oxidase"/>
    <property type="match status" value="2"/>
</dbReference>
<evidence type="ECO:0008006" key="4">
    <source>
        <dbReference type="Google" id="ProtNLM"/>
    </source>
</evidence>
<comment type="caution">
    <text evidence="2">The sequence shown here is derived from an EMBL/GenBank/DDBJ whole genome shotgun (WGS) entry which is preliminary data.</text>
</comment>
<dbReference type="PANTHER" id="PTHR23026:SF123">
    <property type="entry name" value="NAD(P)H NITROREDUCTASE RV3131-RELATED"/>
    <property type="match status" value="1"/>
</dbReference>
<evidence type="ECO:0000256" key="1">
    <source>
        <dbReference type="SAM" id="MobiDB-lite"/>
    </source>
</evidence>
<dbReference type="NCBIfam" id="NF047509">
    <property type="entry name" value="Rv3131_FMN_oxido"/>
    <property type="match status" value="1"/>
</dbReference>
<dbReference type="EMBL" id="RFFH01000003">
    <property type="protein sequence ID" value="RMI33714.1"/>
    <property type="molecule type" value="Genomic_DNA"/>
</dbReference>
<reference evidence="2 3" key="1">
    <citation type="submission" date="2018-10" db="EMBL/GenBank/DDBJ databases">
        <title>Isolation from cow dung.</title>
        <authorList>
            <person name="Ling L."/>
        </authorList>
    </citation>
    <scope>NUCLEOTIDE SEQUENCE [LARGE SCALE GENOMIC DNA]</scope>
    <source>
        <strain evidence="2 3">NEAU-LL90</strain>
    </source>
</reference>
<organism evidence="2 3">
    <name type="scientific">Nocardia stercoris</name>
    <dbReference type="NCBI Taxonomy" id="2483361"/>
    <lineage>
        <taxon>Bacteria</taxon>
        <taxon>Bacillati</taxon>
        <taxon>Actinomycetota</taxon>
        <taxon>Actinomycetes</taxon>
        <taxon>Mycobacteriales</taxon>
        <taxon>Nocardiaceae</taxon>
        <taxon>Nocardia</taxon>
    </lineage>
</organism>
<gene>
    <name evidence="2" type="ORF">EBN03_10590</name>
</gene>
<sequence>MATVEQTSRSAAPDRRTLWSVFRAATRAPSVHNTQPWRWVADGVRLDLFSDLDRLLPGTDPRGRQQMISCGAILHHVITASVAHGWAVATERFPDPGDPDHLARLTLRPAEGPVPDDTERTRAMDRRYSDRLAMLPLTDPRPVMARLRAAVLPFEQEFEVLDPAVRPRLASLSDRHTATRRDDPFYQQELSWWTGHSEGPDGISAQALASASEYGRTDVGRAFPPAQGSDRRPGLADQATLALISSYGDSPRQWLLAGEALSAVLLDCTVAGLSTCPLTHVTELDAERRMLAMLLPEAGALPQVLVRIGTAPEGEEPPPPTPRRPLTDVVEFRA</sequence>
<protein>
    <recommendedName>
        <fullName evidence="4">NAD(P)H nitroreductase</fullName>
    </recommendedName>
</protein>
<dbReference type="OrthoDB" id="8156917at2"/>
<feature type="region of interest" description="Disordered" evidence="1">
    <location>
        <begin position="310"/>
        <end position="334"/>
    </location>
</feature>
<dbReference type="SUPFAM" id="SSF55469">
    <property type="entry name" value="FMN-dependent nitroreductase-like"/>
    <property type="match status" value="2"/>
</dbReference>
<dbReference type="GO" id="GO:0016491">
    <property type="term" value="F:oxidoreductase activity"/>
    <property type="evidence" value="ECO:0007669"/>
    <property type="project" value="InterPro"/>
</dbReference>
<dbReference type="AlphaFoldDB" id="A0A3M2L8J0"/>
<dbReference type="PANTHER" id="PTHR23026">
    <property type="entry name" value="NADPH NITROREDUCTASE"/>
    <property type="match status" value="1"/>
</dbReference>
<dbReference type="InterPro" id="IPR050627">
    <property type="entry name" value="Nitroreductase/BluB"/>
</dbReference>
<evidence type="ECO:0000313" key="3">
    <source>
        <dbReference type="Proteomes" id="UP000279275"/>
    </source>
</evidence>
<dbReference type="RefSeq" id="WP_122187906.1">
    <property type="nucleotide sequence ID" value="NZ_RFFH01000003.1"/>
</dbReference>
<name>A0A3M2L8J0_9NOCA</name>
<evidence type="ECO:0000313" key="2">
    <source>
        <dbReference type="EMBL" id="RMI33714.1"/>
    </source>
</evidence>
<dbReference type="Proteomes" id="UP000279275">
    <property type="component" value="Unassembled WGS sequence"/>
</dbReference>
<proteinExistence type="predicted"/>
<keyword evidence="3" id="KW-1185">Reference proteome</keyword>
<accession>A0A3M2L8J0</accession>
<dbReference type="InterPro" id="IPR000415">
    <property type="entry name" value="Nitroreductase-like"/>
</dbReference>